<dbReference type="InterPro" id="IPR015414">
    <property type="entry name" value="TMEM64"/>
</dbReference>
<dbReference type="InterPro" id="IPR032816">
    <property type="entry name" value="VTT_dom"/>
</dbReference>
<evidence type="ECO:0000256" key="6">
    <source>
        <dbReference type="SAM" id="Phobius"/>
    </source>
</evidence>
<feature type="domain" description="VTT" evidence="7">
    <location>
        <begin position="63"/>
        <end position="190"/>
    </location>
</feature>
<feature type="transmembrane region" description="Helical" evidence="6">
    <location>
        <begin position="203"/>
        <end position="224"/>
    </location>
</feature>
<evidence type="ECO:0000256" key="3">
    <source>
        <dbReference type="ARBA" id="ARBA00022692"/>
    </source>
</evidence>
<reference evidence="8 9" key="1">
    <citation type="submission" date="2022-09" db="EMBL/GenBank/DDBJ databases">
        <title>Enrichment on poylsaccharides allowed isolation of novel metabolic and taxonomic groups of Haloarchaea.</title>
        <authorList>
            <person name="Sorokin D.Y."/>
            <person name="Elcheninov A.G."/>
            <person name="Khizhniak T.V."/>
            <person name="Kolganova T.V."/>
            <person name="Kublanov I.V."/>
        </authorList>
    </citation>
    <scope>NUCLEOTIDE SEQUENCE [LARGE SCALE GENOMIC DNA]</scope>
    <source>
        <strain evidence="8 9">AArc-m2/3/4</strain>
    </source>
</reference>
<dbReference type="RefSeq" id="WP_338006888.1">
    <property type="nucleotide sequence ID" value="NZ_JAOPKB010000001.1"/>
</dbReference>
<dbReference type="Pfam" id="PF09335">
    <property type="entry name" value="VTT_dom"/>
    <property type="match status" value="1"/>
</dbReference>
<proteinExistence type="predicted"/>
<organism evidence="8 9">
    <name type="scientific">Natronoglomus mannanivorans</name>
    <dbReference type="NCBI Taxonomy" id="2979990"/>
    <lineage>
        <taxon>Archaea</taxon>
        <taxon>Methanobacteriati</taxon>
        <taxon>Methanobacteriota</taxon>
        <taxon>Stenosarchaea group</taxon>
        <taxon>Halobacteria</taxon>
        <taxon>Halobacteriales</taxon>
        <taxon>Natrialbaceae</taxon>
        <taxon>Natronoglomus</taxon>
    </lineage>
</organism>
<evidence type="ECO:0000256" key="4">
    <source>
        <dbReference type="ARBA" id="ARBA00022989"/>
    </source>
</evidence>
<feature type="transmembrane region" description="Helical" evidence="6">
    <location>
        <begin position="75"/>
        <end position="98"/>
    </location>
</feature>
<dbReference type="EMBL" id="JAOPKB010000001">
    <property type="protein sequence ID" value="MCU4971638.1"/>
    <property type="molecule type" value="Genomic_DNA"/>
</dbReference>
<evidence type="ECO:0000256" key="5">
    <source>
        <dbReference type="ARBA" id="ARBA00023136"/>
    </source>
</evidence>
<keyword evidence="2" id="KW-1003">Cell membrane</keyword>
<dbReference type="PANTHER" id="PTHR12677:SF59">
    <property type="entry name" value="GOLGI APPARATUS MEMBRANE PROTEIN TVP38-RELATED"/>
    <property type="match status" value="1"/>
</dbReference>
<feature type="transmembrane region" description="Helical" evidence="6">
    <location>
        <begin position="45"/>
        <end position="63"/>
    </location>
</feature>
<evidence type="ECO:0000256" key="1">
    <source>
        <dbReference type="ARBA" id="ARBA00004651"/>
    </source>
</evidence>
<keyword evidence="4 6" id="KW-1133">Transmembrane helix</keyword>
<evidence type="ECO:0000313" key="9">
    <source>
        <dbReference type="Proteomes" id="UP001320972"/>
    </source>
</evidence>
<keyword evidence="9" id="KW-1185">Reference proteome</keyword>
<gene>
    <name evidence="8" type="ORF">OB955_02650</name>
</gene>
<accession>A0ABT2Q9P6</accession>
<evidence type="ECO:0000256" key="2">
    <source>
        <dbReference type="ARBA" id="ARBA00022475"/>
    </source>
</evidence>
<sequence length="235" mass="23726">MPPSAFGPRRALLGAVVAVSIVAAGLLLSPTATLASLESLAADPVLFGLVVCGLYLVRPLLAWPTTPLALVVGYGYGVTLGVPVALIGIVVTVVPVYLAARWLTTEADVDAVSALPFGLDTALERTGRSVTRYYETAGPIRGVTASRLAPIPSDIATCAAAASGVSLRHLVVGTVIGELPWTIAAVVVGASAATVTTDGIGELGGLLAIGCTLGAVLLLAGPVYRLARTHNPRTA</sequence>
<protein>
    <submittedName>
        <fullName evidence="8">VTT domain-containing protein</fullName>
    </submittedName>
</protein>
<dbReference type="Proteomes" id="UP001320972">
    <property type="component" value="Unassembled WGS sequence"/>
</dbReference>
<comment type="caution">
    <text evidence="8">The sequence shown here is derived from an EMBL/GenBank/DDBJ whole genome shotgun (WGS) entry which is preliminary data.</text>
</comment>
<evidence type="ECO:0000259" key="7">
    <source>
        <dbReference type="Pfam" id="PF09335"/>
    </source>
</evidence>
<comment type="subcellular location">
    <subcellularLocation>
        <location evidence="1">Cell membrane</location>
        <topology evidence="1">Multi-pass membrane protein</topology>
    </subcellularLocation>
</comment>
<name>A0ABT2Q9P6_9EURY</name>
<evidence type="ECO:0000313" key="8">
    <source>
        <dbReference type="EMBL" id="MCU4971638.1"/>
    </source>
</evidence>
<keyword evidence="5 6" id="KW-0472">Membrane</keyword>
<dbReference type="PANTHER" id="PTHR12677">
    <property type="entry name" value="GOLGI APPARATUS MEMBRANE PROTEIN TVP38-RELATED"/>
    <property type="match status" value="1"/>
</dbReference>
<keyword evidence="3 6" id="KW-0812">Transmembrane</keyword>